<keyword evidence="2" id="KW-0808">Transferase</keyword>
<keyword evidence="5 7" id="KW-0067">ATP-binding</keyword>
<feature type="compositionally biased region" description="Low complexity" evidence="8">
    <location>
        <begin position="738"/>
        <end position="748"/>
    </location>
</feature>
<feature type="compositionally biased region" description="Polar residues" evidence="8">
    <location>
        <begin position="470"/>
        <end position="509"/>
    </location>
</feature>
<evidence type="ECO:0000256" key="5">
    <source>
        <dbReference type="ARBA" id="ARBA00022840"/>
    </source>
</evidence>
<gene>
    <name evidence="11" type="ORF">JYZ213_LOCUS21898</name>
</gene>
<keyword evidence="1" id="KW-0723">Serine/threonine-protein kinase</keyword>
<feature type="compositionally biased region" description="Polar residues" evidence="8">
    <location>
        <begin position="550"/>
        <end position="562"/>
    </location>
</feature>
<evidence type="ECO:0000313" key="11">
    <source>
        <dbReference type="EMBL" id="CAF1110533.1"/>
    </source>
</evidence>
<dbReference type="InterPro" id="IPR011009">
    <property type="entry name" value="Kinase-like_dom_sf"/>
</dbReference>
<feature type="region of interest" description="Disordered" evidence="8">
    <location>
        <begin position="653"/>
        <end position="748"/>
    </location>
</feature>
<dbReference type="Gene3D" id="1.10.510.10">
    <property type="entry name" value="Transferase(Phosphotransferase) domain 1"/>
    <property type="match status" value="1"/>
</dbReference>
<dbReference type="AlphaFoldDB" id="A0A814PT54"/>
<comment type="caution">
    <text evidence="11">The sequence shown here is derived from an EMBL/GenBank/DDBJ whole genome shotgun (WGS) entry which is preliminary data.</text>
</comment>
<comment type="similarity">
    <text evidence="6">Belongs to the protein kinase superfamily. CK1 Ser/Thr protein kinase family.</text>
</comment>
<evidence type="ECO:0000256" key="4">
    <source>
        <dbReference type="ARBA" id="ARBA00022777"/>
    </source>
</evidence>
<dbReference type="EMBL" id="CAJNOG010000244">
    <property type="protein sequence ID" value="CAF1110533.1"/>
    <property type="molecule type" value="Genomic_DNA"/>
</dbReference>
<dbReference type="SMART" id="SM00220">
    <property type="entry name" value="S_TKc"/>
    <property type="match status" value="1"/>
</dbReference>
<evidence type="ECO:0000256" key="1">
    <source>
        <dbReference type="ARBA" id="ARBA00022527"/>
    </source>
</evidence>
<accession>A0A814PT54</accession>
<organism evidence="11 12">
    <name type="scientific">Adineta steineri</name>
    <dbReference type="NCBI Taxonomy" id="433720"/>
    <lineage>
        <taxon>Eukaryota</taxon>
        <taxon>Metazoa</taxon>
        <taxon>Spiralia</taxon>
        <taxon>Gnathifera</taxon>
        <taxon>Rotifera</taxon>
        <taxon>Eurotatoria</taxon>
        <taxon>Bdelloidea</taxon>
        <taxon>Adinetida</taxon>
        <taxon>Adinetidae</taxon>
        <taxon>Adineta</taxon>
    </lineage>
</organism>
<feature type="binding site" evidence="7">
    <location>
        <position position="46"/>
    </location>
    <ligand>
        <name>ATP</name>
        <dbReference type="ChEBI" id="CHEBI:30616"/>
    </ligand>
</feature>
<dbReference type="PROSITE" id="PS00107">
    <property type="entry name" value="PROTEIN_KINASE_ATP"/>
    <property type="match status" value="1"/>
</dbReference>
<dbReference type="CDD" id="cd14017">
    <property type="entry name" value="STKc_TTBK"/>
    <property type="match status" value="1"/>
</dbReference>
<dbReference type="FunFam" id="3.30.200.20:FF:000358">
    <property type="entry name" value="Tau tubulin kinase 2b"/>
    <property type="match status" value="1"/>
</dbReference>
<feature type="compositionally biased region" description="Basic and acidic residues" evidence="8">
    <location>
        <begin position="662"/>
        <end position="671"/>
    </location>
</feature>
<keyword evidence="4" id="KW-0418">Kinase</keyword>
<protein>
    <recommendedName>
        <fullName evidence="10">Protein kinase domain-containing protein</fullName>
    </recommendedName>
</protein>
<feature type="region of interest" description="Disordered" evidence="8">
    <location>
        <begin position="299"/>
        <end position="321"/>
    </location>
</feature>
<dbReference type="InterPro" id="IPR050235">
    <property type="entry name" value="CK1_Ser-Thr_kinase"/>
</dbReference>
<evidence type="ECO:0000313" key="12">
    <source>
        <dbReference type="Proteomes" id="UP000663845"/>
    </source>
</evidence>
<evidence type="ECO:0000256" key="7">
    <source>
        <dbReference type="PROSITE-ProRule" id="PRU10141"/>
    </source>
</evidence>
<dbReference type="GO" id="GO:0015630">
    <property type="term" value="C:microtubule cytoskeleton"/>
    <property type="evidence" value="ECO:0007669"/>
    <property type="project" value="UniProtKB-ARBA"/>
</dbReference>
<feature type="compositionally biased region" description="Polar residues" evidence="8">
    <location>
        <begin position="570"/>
        <end position="585"/>
    </location>
</feature>
<dbReference type="FunFam" id="1.10.510.10:FF:000481">
    <property type="entry name" value="Asator, isoform D"/>
    <property type="match status" value="1"/>
</dbReference>
<keyword evidence="9" id="KW-0472">Membrane</keyword>
<evidence type="ECO:0000256" key="9">
    <source>
        <dbReference type="SAM" id="Phobius"/>
    </source>
</evidence>
<reference evidence="11" key="1">
    <citation type="submission" date="2021-02" db="EMBL/GenBank/DDBJ databases">
        <authorList>
            <person name="Nowell W R."/>
        </authorList>
    </citation>
    <scope>NUCLEOTIDE SEQUENCE</scope>
</reference>
<keyword evidence="3 7" id="KW-0547">Nucleotide-binding</keyword>
<dbReference type="PANTHER" id="PTHR11909">
    <property type="entry name" value="CASEIN KINASE-RELATED"/>
    <property type="match status" value="1"/>
</dbReference>
<name>A0A814PT54_9BILA</name>
<feature type="compositionally biased region" description="Polar residues" evidence="8">
    <location>
        <begin position="406"/>
        <end position="426"/>
    </location>
</feature>
<dbReference type="GO" id="GO:0004674">
    <property type="term" value="F:protein serine/threonine kinase activity"/>
    <property type="evidence" value="ECO:0007669"/>
    <property type="project" value="UniProtKB-KW"/>
</dbReference>
<evidence type="ECO:0000256" key="6">
    <source>
        <dbReference type="ARBA" id="ARBA00061588"/>
    </source>
</evidence>
<dbReference type="PROSITE" id="PS50011">
    <property type="entry name" value="PROTEIN_KINASE_DOM"/>
    <property type="match status" value="1"/>
</dbReference>
<evidence type="ECO:0000259" key="10">
    <source>
        <dbReference type="PROSITE" id="PS50011"/>
    </source>
</evidence>
<evidence type="ECO:0000256" key="2">
    <source>
        <dbReference type="ARBA" id="ARBA00022679"/>
    </source>
</evidence>
<evidence type="ECO:0000256" key="3">
    <source>
        <dbReference type="ARBA" id="ARBA00022741"/>
    </source>
</evidence>
<feature type="region of interest" description="Disordered" evidence="8">
    <location>
        <begin position="345"/>
        <end position="623"/>
    </location>
</feature>
<evidence type="ECO:0000256" key="8">
    <source>
        <dbReference type="SAM" id="MobiDB-lite"/>
    </source>
</evidence>
<dbReference type="SUPFAM" id="SSF56112">
    <property type="entry name" value="Protein kinase-like (PK-like)"/>
    <property type="match status" value="1"/>
</dbReference>
<dbReference type="InterPro" id="IPR047916">
    <property type="entry name" value="TTBK_Asator-like_STKc"/>
</dbReference>
<feature type="compositionally biased region" description="Polar residues" evidence="8">
    <location>
        <begin position="672"/>
        <end position="681"/>
    </location>
</feature>
<dbReference type="Pfam" id="PF00069">
    <property type="entry name" value="Pkinase"/>
    <property type="match status" value="1"/>
</dbReference>
<dbReference type="Proteomes" id="UP000663845">
    <property type="component" value="Unassembled WGS sequence"/>
</dbReference>
<feature type="compositionally biased region" description="Polar residues" evidence="8">
    <location>
        <begin position="347"/>
        <end position="360"/>
    </location>
</feature>
<dbReference type="InterPro" id="IPR017441">
    <property type="entry name" value="Protein_kinase_ATP_BS"/>
</dbReference>
<feature type="compositionally biased region" description="Polar residues" evidence="8">
    <location>
        <begin position="305"/>
        <end position="321"/>
    </location>
</feature>
<dbReference type="GO" id="GO:0005524">
    <property type="term" value="F:ATP binding"/>
    <property type="evidence" value="ECO:0007669"/>
    <property type="project" value="UniProtKB-UniRule"/>
</dbReference>
<feature type="compositionally biased region" description="Polar residues" evidence="8">
    <location>
        <begin position="721"/>
        <end position="737"/>
    </location>
</feature>
<keyword evidence="9" id="KW-1133">Transmembrane helix</keyword>
<sequence length="923" mass="102438">MSEADLLQPGNIVRERWKVNTKIGGGGFGQIYEAYDLVTKENVALKLESAKQAKQVLKMEVTVLRRLQGKDHVCKFLGGGTNELYNYVVMTLQGKNLAELRRSQTRQCFSLSTSLRISLQILQAIESIHSIGFLHRDVKPSNFSMGRLPTTCRKVFMLDFGLARKYTNAEGSVRAARPQAGFRGTVRYASINAHKNKEMGRHDDLWSLFYMLIEFITGQLPWRRIKDKEQVGQMKEKYDHTNFLKSLPSEFKQFVEHVQELRYEDKPDYDLLQSLFRTSIARRGYKDSDLYDWEKETNGIDDESLTPNSGIHHNQPQTHTQQAVLTSINNKMTMDMTKAVMTAQPGGVSTTMTARQQATDADTLDERWKQSSNGGGGGRQSGATSDHSPFSPRRNIPKSLDRNSRRTYASSPTGPANTTAQQSANITDKDLSLSKKQSLSQQRTPLTATPIVDNNNNNSNSNKDAWKTVVGTTAPLSELSQRLRRTTGTSKSNTIEPLTPTSKFPTGKSTGKEDSPASVSYSDSGKPRTGNALSQLNRSHQMKSTERLNEYQQMPQNGSSLLGNIDDTPSPGTNQIANVMYTSVGGTEHGKPPKTPRSTRTTNSRSDAVGPPRPPTARGGDSEAVSIPAATYAMKLGPQTIISQWMISLDDNLDDEGSDNQHSAKWEDAQEKLQSTAQDPSQYHAAQVPPSSLLPTANIVSSSSPPPSSSPPVNNPLSPSTMNSQQLPHTTTSTMPANNIQQIPSSPSSTPIAYATMLNSNGSGLSMVTNNNVLTTTTTSIINGGRQQQYHRPLLRPDETSNTGTLNSYDGKENKHMVFEMFKRMNDNLRRRIRRAILAEPDKMPQRYAILMASVLFLSIIVTYNVLFEKEKRKEGYLNGVKPPSVMDVFRDRSAKQKLEHIELQRNIMQARNNAKTTTVNDL</sequence>
<proteinExistence type="inferred from homology"/>
<feature type="domain" description="Protein kinase" evidence="10">
    <location>
        <begin position="17"/>
        <end position="276"/>
    </location>
</feature>
<feature type="compositionally biased region" description="Polar residues" evidence="8">
    <location>
        <begin position="689"/>
        <end position="699"/>
    </location>
</feature>
<keyword evidence="9" id="KW-0812">Transmembrane</keyword>
<dbReference type="InterPro" id="IPR000719">
    <property type="entry name" value="Prot_kinase_dom"/>
</dbReference>
<feature type="compositionally biased region" description="Low complexity" evidence="8">
    <location>
        <begin position="596"/>
        <end position="606"/>
    </location>
</feature>
<feature type="transmembrane region" description="Helical" evidence="9">
    <location>
        <begin position="848"/>
        <end position="868"/>
    </location>
</feature>
<feature type="compositionally biased region" description="Pro residues" evidence="8">
    <location>
        <begin position="704"/>
        <end position="714"/>
    </location>
</feature>